<dbReference type="SUPFAM" id="SSF51735">
    <property type="entry name" value="NAD(P)-binding Rossmann-fold domains"/>
    <property type="match status" value="1"/>
</dbReference>
<keyword evidence="3" id="KW-0560">Oxidoreductase</keyword>
<gene>
    <name evidence="5" type="ORF">CMEL01_01862</name>
</gene>
<dbReference type="PROSITE" id="PS00061">
    <property type="entry name" value="ADH_SHORT"/>
    <property type="match status" value="1"/>
</dbReference>
<keyword evidence="2" id="KW-0521">NADP</keyword>
<dbReference type="PRINTS" id="PR00081">
    <property type="entry name" value="GDHRDH"/>
</dbReference>
<dbReference type="PANTHER" id="PTHR43976">
    <property type="entry name" value="SHORT CHAIN DEHYDROGENASE"/>
    <property type="match status" value="1"/>
</dbReference>
<dbReference type="Pfam" id="PF00106">
    <property type="entry name" value="adh_short"/>
    <property type="match status" value="1"/>
</dbReference>
<proteinExistence type="inferred from homology"/>
<keyword evidence="6" id="KW-1185">Reference proteome</keyword>
<comment type="caution">
    <text evidence="5">The sequence shown here is derived from an EMBL/GenBank/DDBJ whole genome shotgun (WGS) entry which is preliminary data.</text>
</comment>
<dbReference type="Proteomes" id="UP001239795">
    <property type="component" value="Unassembled WGS sequence"/>
</dbReference>
<evidence type="ECO:0000256" key="4">
    <source>
        <dbReference type="RuleBase" id="RU000363"/>
    </source>
</evidence>
<dbReference type="InterPro" id="IPR036291">
    <property type="entry name" value="NAD(P)-bd_dom_sf"/>
</dbReference>
<comment type="similarity">
    <text evidence="1 4">Belongs to the short-chain dehydrogenases/reductases (SDR) family.</text>
</comment>
<evidence type="ECO:0000313" key="5">
    <source>
        <dbReference type="EMBL" id="KAK1470095.1"/>
    </source>
</evidence>
<name>A0AAI9V4H0_9PEZI</name>
<dbReference type="EMBL" id="MLGG01000001">
    <property type="protein sequence ID" value="KAK1470095.1"/>
    <property type="molecule type" value="Genomic_DNA"/>
</dbReference>
<dbReference type="GO" id="GO:0016491">
    <property type="term" value="F:oxidoreductase activity"/>
    <property type="evidence" value="ECO:0007669"/>
    <property type="project" value="UniProtKB-KW"/>
</dbReference>
<evidence type="ECO:0000256" key="3">
    <source>
        <dbReference type="ARBA" id="ARBA00023002"/>
    </source>
</evidence>
<accession>A0AAI9V4H0</accession>
<dbReference type="CDD" id="cd05374">
    <property type="entry name" value="17beta-HSD-like_SDR_c"/>
    <property type="match status" value="1"/>
</dbReference>
<dbReference type="InterPro" id="IPR051911">
    <property type="entry name" value="SDR_oxidoreductase"/>
</dbReference>
<dbReference type="Gene3D" id="3.40.50.720">
    <property type="entry name" value="NAD(P)-binding Rossmann-like Domain"/>
    <property type="match status" value="1"/>
</dbReference>
<reference evidence="5 6" key="1">
    <citation type="submission" date="2016-10" db="EMBL/GenBank/DDBJ databases">
        <title>The genome sequence of Colletotrichum fioriniae PJ7.</title>
        <authorList>
            <person name="Baroncelli R."/>
        </authorList>
    </citation>
    <scope>NUCLEOTIDE SEQUENCE [LARGE SCALE GENOMIC DNA]</scope>
    <source>
        <strain evidence="5">Col 31</strain>
    </source>
</reference>
<evidence type="ECO:0000256" key="1">
    <source>
        <dbReference type="ARBA" id="ARBA00006484"/>
    </source>
</evidence>
<dbReference type="PANTHER" id="PTHR43976:SF16">
    <property type="entry name" value="SHORT-CHAIN DEHYDROGENASE_REDUCTASE FAMILY PROTEIN"/>
    <property type="match status" value="1"/>
</dbReference>
<organism evidence="5 6">
    <name type="scientific">Colletotrichum melonis</name>
    <dbReference type="NCBI Taxonomy" id="1209925"/>
    <lineage>
        <taxon>Eukaryota</taxon>
        <taxon>Fungi</taxon>
        <taxon>Dikarya</taxon>
        <taxon>Ascomycota</taxon>
        <taxon>Pezizomycotina</taxon>
        <taxon>Sordariomycetes</taxon>
        <taxon>Hypocreomycetidae</taxon>
        <taxon>Glomerellales</taxon>
        <taxon>Glomerellaceae</taxon>
        <taxon>Colletotrichum</taxon>
        <taxon>Colletotrichum acutatum species complex</taxon>
    </lineage>
</organism>
<dbReference type="InterPro" id="IPR002347">
    <property type="entry name" value="SDR_fam"/>
</dbReference>
<protein>
    <recommendedName>
        <fullName evidence="7">Short chain dehydrogenase</fullName>
    </recommendedName>
</protein>
<dbReference type="PRINTS" id="PR00080">
    <property type="entry name" value="SDRFAMILY"/>
</dbReference>
<evidence type="ECO:0008006" key="7">
    <source>
        <dbReference type="Google" id="ProtNLM"/>
    </source>
</evidence>
<dbReference type="AlphaFoldDB" id="A0AAI9V4H0"/>
<evidence type="ECO:0000256" key="2">
    <source>
        <dbReference type="ARBA" id="ARBA00022857"/>
    </source>
</evidence>
<evidence type="ECO:0000313" key="6">
    <source>
        <dbReference type="Proteomes" id="UP001239795"/>
    </source>
</evidence>
<dbReference type="InterPro" id="IPR020904">
    <property type="entry name" value="Sc_DH/Rdtase_CS"/>
</dbReference>
<sequence>MYSSKLTWLVTGANSGLGLCIVQQALRQGHTVIATARSLAKFPESLRDAQNAHLFELEATSSAFIITKFVDDLVSRFGHIDVLVNNAGYGLFGAVESLTEQDIRRQFEVNFFGVLNLTKAILPHMRQRCSGTILQMSSCSGIFNIEGSPVYTASKHALEGLSEGLAQEVKKFGIRVHLIEPGYFRTGFVSSALETRKEGSWMTEDGYIDMKAYITDADGSQPGDPVKAAERIFELASLTGMAKGLQDEVRLVLGSDCLDMLEKKIKQYEKTVQTMREIAPSTDY</sequence>